<evidence type="ECO:0000313" key="4">
    <source>
        <dbReference type="Proteomes" id="UP001391051"/>
    </source>
</evidence>
<dbReference type="CDD" id="cd00170">
    <property type="entry name" value="SEC14"/>
    <property type="match status" value="1"/>
</dbReference>
<evidence type="ECO:0000256" key="1">
    <source>
        <dbReference type="SAM" id="MobiDB-lite"/>
    </source>
</evidence>
<dbReference type="EMBL" id="JAQQWE010000001">
    <property type="protein sequence ID" value="KAK7966097.1"/>
    <property type="molecule type" value="Genomic_DNA"/>
</dbReference>
<protein>
    <submittedName>
        <fullName evidence="3">CRAL/TRIO domain-containing protein</fullName>
    </submittedName>
</protein>
<dbReference type="PROSITE" id="PS50191">
    <property type="entry name" value="CRAL_TRIO"/>
    <property type="match status" value="1"/>
</dbReference>
<gene>
    <name evidence="3" type="ORF">PG986_000374</name>
</gene>
<evidence type="ECO:0000313" key="3">
    <source>
        <dbReference type="EMBL" id="KAK7966097.1"/>
    </source>
</evidence>
<dbReference type="SUPFAM" id="SSF46938">
    <property type="entry name" value="CRAL/TRIO N-terminal domain"/>
    <property type="match status" value="1"/>
</dbReference>
<feature type="compositionally biased region" description="Basic and acidic residues" evidence="1">
    <location>
        <begin position="54"/>
        <end position="67"/>
    </location>
</feature>
<dbReference type="Proteomes" id="UP001391051">
    <property type="component" value="Unassembled WGS sequence"/>
</dbReference>
<comment type="caution">
    <text evidence="3">The sequence shown here is derived from an EMBL/GenBank/DDBJ whole genome shotgun (WGS) entry which is preliminary data.</text>
</comment>
<dbReference type="InterPro" id="IPR011074">
    <property type="entry name" value="CRAL/TRIO_N_dom"/>
</dbReference>
<evidence type="ECO:0000259" key="2">
    <source>
        <dbReference type="PROSITE" id="PS50191"/>
    </source>
</evidence>
<organism evidence="3 4">
    <name type="scientific">Apiospora aurea</name>
    <dbReference type="NCBI Taxonomy" id="335848"/>
    <lineage>
        <taxon>Eukaryota</taxon>
        <taxon>Fungi</taxon>
        <taxon>Dikarya</taxon>
        <taxon>Ascomycota</taxon>
        <taxon>Pezizomycotina</taxon>
        <taxon>Sordariomycetes</taxon>
        <taxon>Xylariomycetidae</taxon>
        <taxon>Amphisphaeriales</taxon>
        <taxon>Apiosporaceae</taxon>
        <taxon>Apiospora</taxon>
    </lineage>
</organism>
<dbReference type="Gene3D" id="3.40.525.10">
    <property type="entry name" value="CRAL-TRIO lipid binding domain"/>
    <property type="match status" value="1"/>
</dbReference>
<dbReference type="SUPFAM" id="SSF52087">
    <property type="entry name" value="CRAL/TRIO domain"/>
    <property type="match status" value="1"/>
</dbReference>
<name>A0ABR1QTT9_9PEZI</name>
<dbReference type="InterPro" id="IPR036273">
    <property type="entry name" value="CRAL/TRIO_N_dom_sf"/>
</dbReference>
<dbReference type="InterPro" id="IPR052578">
    <property type="entry name" value="PI_Transfer_CRAL-TRIO"/>
</dbReference>
<dbReference type="PANTHER" id="PTHR45824:SF29">
    <property type="entry name" value="GH16843P"/>
    <property type="match status" value="1"/>
</dbReference>
<keyword evidence="4" id="KW-1185">Reference proteome</keyword>
<feature type="region of interest" description="Disordered" evidence="1">
    <location>
        <begin position="48"/>
        <end position="67"/>
    </location>
</feature>
<dbReference type="Pfam" id="PF00650">
    <property type="entry name" value="CRAL_TRIO"/>
    <property type="match status" value="1"/>
</dbReference>
<dbReference type="Pfam" id="PF03765">
    <property type="entry name" value="CRAL_TRIO_N"/>
    <property type="match status" value="1"/>
</dbReference>
<dbReference type="SMART" id="SM00516">
    <property type="entry name" value="SEC14"/>
    <property type="match status" value="1"/>
</dbReference>
<dbReference type="GeneID" id="92069658"/>
<dbReference type="InterPro" id="IPR001251">
    <property type="entry name" value="CRAL-TRIO_dom"/>
</dbReference>
<dbReference type="SMART" id="SM01100">
    <property type="entry name" value="CRAL_TRIO_N"/>
    <property type="match status" value="1"/>
</dbReference>
<dbReference type="RefSeq" id="XP_066705489.1">
    <property type="nucleotide sequence ID" value="XM_066836596.1"/>
</dbReference>
<reference evidence="3 4" key="1">
    <citation type="submission" date="2023-01" db="EMBL/GenBank/DDBJ databases">
        <title>Analysis of 21 Apiospora genomes using comparative genomics revels a genus with tremendous synthesis potential of carbohydrate active enzymes and secondary metabolites.</title>
        <authorList>
            <person name="Sorensen T."/>
        </authorList>
    </citation>
    <scope>NUCLEOTIDE SEQUENCE [LARGE SCALE GENOMIC DNA]</scope>
    <source>
        <strain evidence="3 4">CBS 24483</strain>
    </source>
</reference>
<proteinExistence type="predicted"/>
<dbReference type="InterPro" id="IPR036865">
    <property type="entry name" value="CRAL-TRIO_dom_sf"/>
</dbReference>
<sequence length="363" mass="41408">MAEKASVGPMKVPFQNATAQNQPVDKVILNEEQQKKYEALLEQVKTWTEVPSSKGKEGTEDKGGPLTDDEKYWLTRECLLRYLRAVKWNEKDAEKRLMETLTWRREFGVEELTADHISPENETGKQLILGWDKNGRTCQYLSPGRQNTDVSPRQTQHLVYMLERSLELMPPGQEKIALLINMKASKNRSNTAPGISQGREVLSILQTHYPERLGRALIINVPFMVWGFFKLITPFIDPITREKIKYNEDMSQYVPKDQLWKEFGGEADFEYDHATYWPALNKLCDERRAERKEKWELGGKQIGEFEDYLAGGIPQGVGCPVPPVDESAQDGVDAVAVAEKLKELKVDEPPTVVVENAKENAKQ</sequence>
<dbReference type="PANTHER" id="PTHR45824">
    <property type="entry name" value="GH16843P"/>
    <property type="match status" value="1"/>
</dbReference>
<accession>A0ABR1QTT9</accession>
<feature type="domain" description="CRAL-TRIO" evidence="2">
    <location>
        <begin position="116"/>
        <end position="271"/>
    </location>
</feature>